<keyword evidence="4" id="KW-1053">Target membrane</keyword>
<evidence type="ECO:0000256" key="1">
    <source>
        <dbReference type="ARBA" id="ARBA00004175"/>
    </source>
</evidence>
<evidence type="ECO:0000256" key="6">
    <source>
        <dbReference type="SAM" id="SignalP"/>
    </source>
</evidence>
<keyword evidence="4" id="KW-0472">Membrane</keyword>
<evidence type="ECO:0000256" key="5">
    <source>
        <dbReference type="ARBA" id="ARBA00023331"/>
    </source>
</evidence>
<comment type="caution">
    <text evidence="7">The sequence shown here is derived from an EMBL/GenBank/DDBJ whole genome shotgun (WGS) entry which is preliminary data.</text>
</comment>
<keyword evidence="5" id="KW-0166">Nematocyst</keyword>
<dbReference type="InterPro" id="IPR015926">
    <property type="entry name" value="Cytolysin/lectin"/>
</dbReference>
<evidence type="ECO:0000313" key="8">
    <source>
        <dbReference type="EMBL" id="KAL3870256.1"/>
    </source>
</evidence>
<dbReference type="GO" id="GO:0042151">
    <property type="term" value="C:nematocyst"/>
    <property type="evidence" value="ECO:0007669"/>
    <property type="project" value="UniProtKB-SubCell"/>
</dbReference>
<reference evidence="7 9" key="1">
    <citation type="submission" date="2024-11" db="EMBL/GenBank/DDBJ databases">
        <title>Chromosome-level genome assembly of the freshwater bivalve Anodonta woodiana.</title>
        <authorList>
            <person name="Chen X."/>
        </authorList>
    </citation>
    <scope>NUCLEOTIDE SEQUENCE [LARGE SCALE GENOMIC DNA]</scope>
    <source>
        <strain evidence="7">MN2024</strain>
        <tissue evidence="7">Gills</tissue>
    </source>
</reference>
<dbReference type="Pfam" id="PF06369">
    <property type="entry name" value="Anemone_cytotox"/>
    <property type="match status" value="1"/>
</dbReference>
<dbReference type="EMBL" id="JBJQND010000007">
    <property type="protein sequence ID" value="KAL3870256.1"/>
    <property type="molecule type" value="Genomic_DNA"/>
</dbReference>
<evidence type="ECO:0000313" key="7">
    <source>
        <dbReference type="EMBL" id="KAL3870184.1"/>
    </source>
</evidence>
<dbReference type="Gene3D" id="2.60.270.20">
    <property type="entry name" value="Cytolysin/lectin"/>
    <property type="match status" value="1"/>
</dbReference>
<feature type="signal peptide" evidence="6">
    <location>
        <begin position="1"/>
        <end position="23"/>
    </location>
</feature>
<dbReference type="PANTHER" id="PTHR40388">
    <property type="entry name" value="BRYOPORIN"/>
    <property type="match status" value="1"/>
</dbReference>
<evidence type="ECO:0000256" key="2">
    <source>
        <dbReference type="ARBA" id="ARBA00004532"/>
    </source>
</evidence>
<dbReference type="EMBL" id="JBJQND010000007">
    <property type="protein sequence ID" value="KAL3870184.1"/>
    <property type="molecule type" value="Genomic_DNA"/>
</dbReference>
<protein>
    <recommendedName>
        <fullName evidence="10">Conoporin</fullName>
    </recommendedName>
</protein>
<evidence type="ECO:0008006" key="10">
    <source>
        <dbReference type="Google" id="ProtNLM"/>
    </source>
</evidence>
<gene>
    <name evidence="7" type="ORF">ACJMK2_038265</name>
    <name evidence="8" type="ORF">ACJMK2_038333</name>
</gene>
<dbReference type="GO" id="GO:0044218">
    <property type="term" value="C:other organism cell membrane"/>
    <property type="evidence" value="ECO:0007669"/>
    <property type="project" value="UniProtKB-KW"/>
</dbReference>
<keyword evidence="9" id="KW-1185">Reference proteome</keyword>
<evidence type="ECO:0000313" key="9">
    <source>
        <dbReference type="Proteomes" id="UP001634394"/>
    </source>
</evidence>
<dbReference type="AlphaFoldDB" id="A0ABD3W8H5"/>
<feature type="chain" id="PRO_5044725182" description="Conoporin" evidence="6">
    <location>
        <begin position="24"/>
        <end position="232"/>
    </location>
</feature>
<accession>A0ABD3W8H5</accession>
<dbReference type="InterPro" id="IPR009104">
    <property type="entry name" value="Anemon_actinoporin-like"/>
</dbReference>
<keyword evidence="3" id="KW-1052">Target cell membrane</keyword>
<dbReference type="PANTHER" id="PTHR40388:SF1">
    <property type="entry name" value="BRYOPORIN"/>
    <property type="match status" value="1"/>
</dbReference>
<comment type="subcellular location">
    <subcellularLocation>
        <location evidence="2">Nematocyst</location>
    </subcellularLocation>
    <subcellularLocation>
        <location evidence="1">Target cell membrane</location>
    </subcellularLocation>
</comment>
<name>A0ABD3W8H5_SINWO</name>
<evidence type="ECO:0000256" key="4">
    <source>
        <dbReference type="ARBA" id="ARBA00023298"/>
    </source>
</evidence>
<evidence type="ECO:0000256" key="3">
    <source>
        <dbReference type="ARBA" id="ARBA00022537"/>
    </source>
</evidence>
<proteinExistence type="predicted"/>
<dbReference type="SUPFAM" id="SSF63724">
    <property type="entry name" value="Cytolysin/lectin"/>
    <property type="match status" value="1"/>
</dbReference>
<sequence>MGVLVTVLLFCMVFATTFYNTSAVDTITDIIKAAAGAVSAGSSLTGTTLSNLMRTGFKINCGIEVENWTKFPFTDPVVKIYAGALSTPPGDILPSKREAMVARKSSDSATGTFGTVSWLVEGHSRRIVVMWAVPYDINFYSNWLGVGITAPGVTFHAQGNDWFNQMYYGTSSVSLGFSRSEYYWESNPVIYRDDLIQISGTMSTGHQAQVKITVRPRNIADLATPIKKLLEK</sequence>
<dbReference type="Proteomes" id="UP001634394">
    <property type="component" value="Unassembled WGS sequence"/>
</dbReference>
<dbReference type="InterPro" id="IPR050677">
    <property type="entry name" value="Actinoporin_PFT"/>
</dbReference>
<organism evidence="7 9">
    <name type="scientific">Sinanodonta woodiana</name>
    <name type="common">Chinese pond mussel</name>
    <name type="synonym">Anodonta woodiana</name>
    <dbReference type="NCBI Taxonomy" id="1069815"/>
    <lineage>
        <taxon>Eukaryota</taxon>
        <taxon>Metazoa</taxon>
        <taxon>Spiralia</taxon>
        <taxon>Lophotrochozoa</taxon>
        <taxon>Mollusca</taxon>
        <taxon>Bivalvia</taxon>
        <taxon>Autobranchia</taxon>
        <taxon>Heteroconchia</taxon>
        <taxon>Palaeoheterodonta</taxon>
        <taxon>Unionida</taxon>
        <taxon>Unionoidea</taxon>
        <taxon>Unionidae</taxon>
        <taxon>Unioninae</taxon>
        <taxon>Sinanodonta</taxon>
    </lineage>
</organism>
<keyword evidence="6" id="KW-0732">Signal</keyword>